<protein>
    <submittedName>
        <fullName evidence="3">SDR family NAD(P)-dependent oxidoreductase</fullName>
    </submittedName>
</protein>
<dbReference type="InterPro" id="IPR002347">
    <property type="entry name" value="SDR_fam"/>
</dbReference>
<sequence length="47" mass="4842">MSRSVLVTGASKGIGRAIACQLAADGFNIGVHYHRDATGAQETLNAI</sequence>
<proteinExistence type="inferred from homology"/>
<evidence type="ECO:0000256" key="2">
    <source>
        <dbReference type="ARBA" id="ARBA00023002"/>
    </source>
</evidence>
<dbReference type="Pfam" id="PF00106">
    <property type="entry name" value="adh_short"/>
    <property type="match status" value="1"/>
</dbReference>
<dbReference type="PANTHER" id="PTHR43639">
    <property type="entry name" value="OXIDOREDUCTASE, SHORT-CHAIN DEHYDROGENASE/REDUCTASE FAMILY (AFU_ORTHOLOGUE AFUA_5G02870)"/>
    <property type="match status" value="1"/>
</dbReference>
<accession>A0AAP3EME4</accession>
<dbReference type="PANTHER" id="PTHR43639:SF1">
    <property type="entry name" value="SHORT-CHAIN DEHYDROGENASE_REDUCTASE FAMILY PROTEIN"/>
    <property type="match status" value="1"/>
</dbReference>
<dbReference type="GO" id="GO:0016491">
    <property type="term" value="F:oxidoreductase activity"/>
    <property type="evidence" value="ECO:0007669"/>
    <property type="project" value="UniProtKB-KW"/>
</dbReference>
<name>A0AAP3EME4_ECOLX</name>
<dbReference type="InterPro" id="IPR036291">
    <property type="entry name" value="NAD(P)-bd_dom_sf"/>
</dbReference>
<comment type="similarity">
    <text evidence="1">Belongs to the short-chain dehydrogenases/reductases (SDR) family.</text>
</comment>
<dbReference type="Proteomes" id="UP001208624">
    <property type="component" value="Unassembled WGS sequence"/>
</dbReference>
<reference evidence="3" key="1">
    <citation type="submission" date="2023-06" db="EMBL/GenBank/DDBJ databases">
        <title>Deciphering the underlying mechanisms mediating the transmission of blaNDM gene from human to animals in China.</title>
        <authorList>
            <person name="Chen K."/>
            <person name="Chen S."/>
        </authorList>
    </citation>
    <scope>NUCLEOTIDE SEQUENCE</scope>
    <source>
        <strain evidence="3">1199</strain>
    </source>
</reference>
<comment type="caution">
    <text evidence="3">The sequence shown here is derived from an EMBL/GenBank/DDBJ whole genome shotgun (WGS) entry which is preliminary data.</text>
</comment>
<feature type="non-terminal residue" evidence="3">
    <location>
        <position position="47"/>
    </location>
</feature>
<evidence type="ECO:0000313" key="4">
    <source>
        <dbReference type="Proteomes" id="UP001208624"/>
    </source>
</evidence>
<evidence type="ECO:0000256" key="1">
    <source>
        <dbReference type="ARBA" id="ARBA00006484"/>
    </source>
</evidence>
<evidence type="ECO:0000313" key="3">
    <source>
        <dbReference type="EMBL" id="MCV5626651.1"/>
    </source>
</evidence>
<organism evidence="3 4">
    <name type="scientific">Escherichia coli</name>
    <dbReference type="NCBI Taxonomy" id="562"/>
    <lineage>
        <taxon>Bacteria</taxon>
        <taxon>Pseudomonadati</taxon>
        <taxon>Pseudomonadota</taxon>
        <taxon>Gammaproteobacteria</taxon>
        <taxon>Enterobacterales</taxon>
        <taxon>Enterobacteriaceae</taxon>
        <taxon>Escherichia</taxon>
    </lineage>
</organism>
<dbReference type="EMBL" id="JAOVKC010001826">
    <property type="protein sequence ID" value="MCV5626651.1"/>
    <property type="molecule type" value="Genomic_DNA"/>
</dbReference>
<dbReference type="Gene3D" id="3.40.50.720">
    <property type="entry name" value="NAD(P)-binding Rossmann-like Domain"/>
    <property type="match status" value="1"/>
</dbReference>
<dbReference type="AlphaFoldDB" id="A0AAP3EME4"/>
<gene>
    <name evidence="3" type="ORF">OFN31_34045</name>
</gene>
<dbReference type="SUPFAM" id="SSF51735">
    <property type="entry name" value="NAD(P)-binding Rossmann-fold domains"/>
    <property type="match status" value="1"/>
</dbReference>
<keyword evidence="2" id="KW-0560">Oxidoreductase</keyword>